<reference evidence="5" key="1">
    <citation type="journal article" date="2019" name="Int. J. Syst. Evol. Microbiol.">
        <title>The Global Catalogue of Microorganisms (GCM) 10K type strain sequencing project: providing services to taxonomists for standard genome sequencing and annotation.</title>
        <authorList>
            <consortium name="The Broad Institute Genomics Platform"/>
            <consortium name="The Broad Institute Genome Sequencing Center for Infectious Disease"/>
            <person name="Wu L."/>
            <person name="Ma J."/>
        </authorList>
    </citation>
    <scope>NUCLEOTIDE SEQUENCE [LARGE SCALE GENOMIC DNA]</scope>
    <source>
        <strain evidence="5">CCUG 67170</strain>
    </source>
</reference>
<dbReference type="PROSITE" id="PS51257">
    <property type="entry name" value="PROKAR_LIPOPROTEIN"/>
    <property type="match status" value="1"/>
</dbReference>
<dbReference type="Pfam" id="PF00497">
    <property type="entry name" value="SBP_bac_3"/>
    <property type="match status" value="1"/>
</dbReference>
<dbReference type="CDD" id="cd13710">
    <property type="entry name" value="PBP2_TcyK"/>
    <property type="match status" value="1"/>
</dbReference>
<dbReference type="Gene3D" id="3.40.190.10">
    <property type="entry name" value="Periplasmic binding protein-like II"/>
    <property type="match status" value="2"/>
</dbReference>
<dbReference type="InterPro" id="IPR001638">
    <property type="entry name" value="Solute-binding_3/MltF_N"/>
</dbReference>
<comment type="caution">
    <text evidence="4">The sequence shown here is derived from an EMBL/GenBank/DDBJ whole genome shotgun (WGS) entry which is preliminary data.</text>
</comment>
<evidence type="ECO:0000313" key="4">
    <source>
        <dbReference type="EMBL" id="MFC3928196.1"/>
    </source>
</evidence>
<evidence type="ECO:0000256" key="2">
    <source>
        <dbReference type="SAM" id="SignalP"/>
    </source>
</evidence>
<gene>
    <name evidence="4" type="ORF">ACFORF_06390</name>
</gene>
<dbReference type="Proteomes" id="UP001595807">
    <property type="component" value="Unassembled WGS sequence"/>
</dbReference>
<dbReference type="PANTHER" id="PTHR35936">
    <property type="entry name" value="MEMBRANE-BOUND LYTIC MUREIN TRANSGLYCOSYLASE F"/>
    <property type="match status" value="1"/>
</dbReference>
<dbReference type="SMART" id="SM00062">
    <property type="entry name" value="PBPb"/>
    <property type="match status" value="1"/>
</dbReference>
<proteinExistence type="predicted"/>
<evidence type="ECO:0000313" key="5">
    <source>
        <dbReference type="Proteomes" id="UP001595807"/>
    </source>
</evidence>
<feature type="chain" id="PRO_5045730836" evidence="2">
    <location>
        <begin position="22"/>
        <end position="280"/>
    </location>
</feature>
<sequence length="280" mass="30744">MKLKNILKVGAVALASTLVLAACGSKSSSTDTADTKAAEKETVVLATVGTTKPFSYEADGNLTGYDIEVARAVFEGSEKYELKIEKTAWSSIFAGLDSDKFAIGANNISYNEERAAKYLYSLPTASNPLVLAVNKNSGIKSYDDIAGKSTQVVQGTSTAAMLETYNTEHADAQTNINYTNEDLAQMLLSLDSGKFDYKIFETQSVRTIVEEQGLENIEIIELDLESDQKPYVYFVLSQSQEDVQKFINERLKELYKDGTLEKLSQEFLGGSYLPDASEFE</sequence>
<dbReference type="SUPFAM" id="SSF53850">
    <property type="entry name" value="Periplasmic binding protein-like II"/>
    <property type="match status" value="1"/>
</dbReference>
<keyword evidence="5" id="KW-1185">Reference proteome</keyword>
<feature type="signal peptide" evidence="2">
    <location>
        <begin position="1"/>
        <end position="21"/>
    </location>
</feature>
<evidence type="ECO:0000256" key="1">
    <source>
        <dbReference type="ARBA" id="ARBA00022729"/>
    </source>
</evidence>
<dbReference type="EMBL" id="JBHRZV010000049">
    <property type="protein sequence ID" value="MFC3928196.1"/>
    <property type="molecule type" value="Genomic_DNA"/>
</dbReference>
<protein>
    <submittedName>
        <fullName evidence="4">Transporter substrate-binding domain-containing protein</fullName>
    </submittedName>
</protein>
<evidence type="ECO:0000259" key="3">
    <source>
        <dbReference type="SMART" id="SM00062"/>
    </source>
</evidence>
<dbReference type="PANTHER" id="PTHR35936:SF19">
    <property type="entry name" value="AMINO-ACID-BINDING PROTEIN YXEM-RELATED"/>
    <property type="match status" value="1"/>
</dbReference>
<feature type="domain" description="Solute-binding protein family 3/N-terminal" evidence="3">
    <location>
        <begin position="42"/>
        <end position="271"/>
    </location>
</feature>
<keyword evidence="1 2" id="KW-0732">Signal</keyword>
<name>A0ABV8CVR4_9STRE</name>
<dbReference type="RefSeq" id="WP_380426527.1">
    <property type="nucleotide sequence ID" value="NZ_JBHRZV010000049.1"/>
</dbReference>
<accession>A0ABV8CVR4</accession>
<organism evidence="4 5">
    <name type="scientific">Streptococcus caprae</name>
    <dbReference type="NCBI Taxonomy" id="1640501"/>
    <lineage>
        <taxon>Bacteria</taxon>
        <taxon>Bacillati</taxon>
        <taxon>Bacillota</taxon>
        <taxon>Bacilli</taxon>
        <taxon>Lactobacillales</taxon>
        <taxon>Streptococcaceae</taxon>
        <taxon>Streptococcus</taxon>
    </lineage>
</organism>